<evidence type="ECO:0000313" key="3">
    <source>
        <dbReference type="Proteomes" id="UP000654075"/>
    </source>
</evidence>
<dbReference type="AlphaFoldDB" id="A0A813H879"/>
<evidence type="ECO:0000256" key="1">
    <source>
        <dbReference type="SAM" id="MobiDB-lite"/>
    </source>
</evidence>
<proteinExistence type="predicted"/>
<feature type="non-terminal residue" evidence="2">
    <location>
        <position position="335"/>
    </location>
</feature>
<gene>
    <name evidence="2" type="ORF">PGLA1383_LOCUS49798</name>
</gene>
<feature type="region of interest" description="Disordered" evidence="1">
    <location>
        <begin position="42"/>
        <end position="65"/>
    </location>
</feature>
<feature type="compositionally biased region" description="Low complexity" evidence="1">
    <location>
        <begin position="56"/>
        <end position="65"/>
    </location>
</feature>
<name>A0A813H879_POLGL</name>
<protein>
    <submittedName>
        <fullName evidence="2">Uncharacterized protein</fullName>
    </submittedName>
</protein>
<organism evidence="2 3">
    <name type="scientific">Polarella glacialis</name>
    <name type="common">Dinoflagellate</name>
    <dbReference type="NCBI Taxonomy" id="89957"/>
    <lineage>
        <taxon>Eukaryota</taxon>
        <taxon>Sar</taxon>
        <taxon>Alveolata</taxon>
        <taxon>Dinophyceae</taxon>
        <taxon>Suessiales</taxon>
        <taxon>Suessiaceae</taxon>
        <taxon>Polarella</taxon>
    </lineage>
</organism>
<sequence>MSKKLPKSEILYKPDLVEAEKGQGILEEKNARRVRYWWEEGYVPGNEKDSGDEASSEASGDGAEACAPEKLATNALPSAEPDDDYEEVVPAARGGRFVRWGGLHGRRCLTDGPLAVEDGLSSEGASDDADEEVLDADSPQIRPGHKRTKALPALQDYLDELLLPGADLDAGAPPVLSCCVVLIRSFWVLRVGEASQVQAAATLPNPKDTSCTSIVIVRHRTPSTDFRSAKHEEVEQARAAERDALTMGGLSSESTAIVLHQTAETRIRPWSFCTITDSLATAEVEQSQVRKMFALEDIKDNLRLHVDETPIISQVAMGNYLLRKQQRDRVIEQAK</sequence>
<keyword evidence="3" id="KW-1185">Reference proteome</keyword>
<reference evidence="2" key="1">
    <citation type="submission" date="2021-02" db="EMBL/GenBank/DDBJ databases">
        <authorList>
            <person name="Dougan E. K."/>
            <person name="Rhodes N."/>
            <person name="Thang M."/>
            <person name="Chan C."/>
        </authorList>
    </citation>
    <scope>NUCLEOTIDE SEQUENCE</scope>
</reference>
<accession>A0A813H879</accession>
<dbReference type="Proteomes" id="UP000654075">
    <property type="component" value="Unassembled WGS sequence"/>
</dbReference>
<dbReference type="EMBL" id="CAJNNV010030914">
    <property type="protein sequence ID" value="CAE8634125.1"/>
    <property type="molecule type" value="Genomic_DNA"/>
</dbReference>
<comment type="caution">
    <text evidence="2">The sequence shown here is derived from an EMBL/GenBank/DDBJ whole genome shotgun (WGS) entry which is preliminary data.</text>
</comment>
<evidence type="ECO:0000313" key="2">
    <source>
        <dbReference type="EMBL" id="CAE8634125.1"/>
    </source>
</evidence>